<dbReference type="PANTHER" id="PTHR35807">
    <property type="entry name" value="TRANSCRIPTIONAL REGULATOR REDD-RELATED"/>
    <property type="match status" value="1"/>
</dbReference>
<evidence type="ECO:0000256" key="7">
    <source>
        <dbReference type="SAM" id="MobiDB-lite"/>
    </source>
</evidence>
<proteinExistence type="inferred from homology"/>
<dbReference type="InterPro" id="IPR051677">
    <property type="entry name" value="AfsR-DnrI-RedD_regulator"/>
</dbReference>
<dbReference type="EMBL" id="JBHTMP010000038">
    <property type="protein sequence ID" value="MFD1323878.1"/>
    <property type="molecule type" value="Genomic_DNA"/>
</dbReference>
<dbReference type="InterPro" id="IPR027417">
    <property type="entry name" value="P-loop_NTPase"/>
</dbReference>
<evidence type="ECO:0000256" key="5">
    <source>
        <dbReference type="PROSITE-ProRule" id="PRU00339"/>
    </source>
</evidence>
<dbReference type="PROSITE" id="PS50005">
    <property type="entry name" value="TPR"/>
    <property type="match status" value="1"/>
</dbReference>
<feature type="domain" description="OmpR/PhoB-type" evidence="8">
    <location>
        <begin position="1"/>
        <end position="96"/>
    </location>
</feature>
<feature type="repeat" description="TPR" evidence="5">
    <location>
        <begin position="770"/>
        <end position="803"/>
    </location>
</feature>
<dbReference type="Pfam" id="PF13424">
    <property type="entry name" value="TPR_12"/>
    <property type="match status" value="1"/>
</dbReference>
<dbReference type="SMART" id="SM00028">
    <property type="entry name" value="TPR"/>
    <property type="match status" value="6"/>
</dbReference>
<sequence>MEWDFAVLGALRVSHLDRTIPITANRQRVLLATLLLSRGETVSVPALVDRIWADQVPTHAKASLHSLVRRLRQALGAGDGPGELIGTRANGYVIDITPESLDLGRFDALRAAATASADPGRRAELLRDALALWRGEPLADIVSEVLHREDVPPLTERWAQATEEYFDAELTLGHHAEIIPELRRATRRSPLREGLWGQLMLALYRSDRQAEALDGYRALAAILAEELGLDPGPALQELRTGILRADPALRWQPPPSAGSATARDSAPEPAAVPAGPMFQLPADPGTLHGRAGAGDTIRQIITAAATEGRLPLVSVSGAPGVGKTALAIHVGHRLCDLFPDGQWFVRLRGQQADPARPADVLAEMLTYAGVRGFAVPGTMDARAAALRAALADRRILIVLDDAVSAEQVEPLLPGSASCAVIVTSRTTLGGLVALHGGRAVGLDPLAPEDAVDLLMAIFHDHSIDVTRDVLDQLARLCGYLPLALRIAAANLATGSPADAMAYIRRLRDGDRLGGLSVAGDSRVAVRAAIEPSYRRLGQRERLALRLQAASPSDCFTRSDMAALLDVSWAEADAVVHTLTASHLVRPSHSGRFVTHDLIRLYAAELSTSEDSDAERTAAVERLFHHYLAIADELARRHYQRMTFLPVPPGLSRFVDGPEEPEAPQWFSTEYVNLLAAIRHAAHHGPPQLAWHLADRMRGYLQEIGAHGEWRSIAEAGLEQARREEDDEGVAAMESSLATLSASRADYADARQRFSAALEIQVKLGNRAGQASLLNNLGIVHREEGNLTQASACYTRALRLYRALGNRHAELSCLSNLGVVQLELDQVTEAIHSQQTALAAYTSMSAGEPTNDIANVLHNLAVGLRAIGQTGLAVVHLTHAVAIRRQLDNAYGVANDLDQLAAAYVELGYHAKALQLADECLTTARRIGRRRVEAEALTTYGTIELALRGPAFAIVRHQEALRLSQEIRYRRSEINAHIGLAVAYRAAGQQAKAEYHCCLGERLARAAQHYLLARQARAALGCTDGEPVLQEAC</sequence>
<evidence type="ECO:0000256" key="1">
    <source>
        <dbReference type="ARBA" id="ARBA00005820"/>
    </source>
</evidence>
<evidence type="ECO:0000259" key="8">
    <source>
        <dbReference type="PROSITE" id="PS51755"/>
    </source>
</evidence>
<dbReference type="InterPro" id="IPR036388">
    <property type="entry name" value="WH-like_DNA-bd_sf"/>
</dbReference>
<dbReference type="InterPro" id="IPR005158">
    <property type="entry name" value="BTAD"/>
</dbReference>
<dbReference type="SMART" id="SM00862">
    <property type="entry name" value="Trans_reg_C"/>
    <property type="match status" value="1"/>
</dbReference>
<dbReference type="InterPro" id="IPR002182">
    <property type="entry name" value="NB-ARC"/>
</dbReference>
<dbReference type="InterPro" id="IPR016032">
    <property type="entry name" value="Sig_transdc_resp-reg_C-effctor"/>
</dbReference>
<dbReference type="Gene3D" id="1.25.40.10">
    <property type="entry name" value="Tetratricopeptide repeat domain"/>
    <property type="match status" value="3"/>
</dbReference>
<evidence type="ECO:0000256" key="6">
    <source>
        <dbReference type="PROSITE-ProRule" id="PRU01091"/>
    </source>
</evidence>
<evidence type="ECO:0000313" key="10">
    <source>
        <dbReference type="Proteomes" id="UP001597260"/>
    </source>
</evidence>
<protein>
    <submittedName>
        <fullName evidence="9">BTAD domain-containing putative transcriptional regulator</fullName>
    </submittedName>
</protein>
<dbReference type="InterPro" id="IPR019734">
    <property type="entry name" value="TPR_rpt"/>
</dbReference>
<comment type="caution">
    <text evidence="9">The sequence shown here is derived from an EMBL/GenBank/DDBJ whole genome shotgun (WGS) entry which is preliminary data.</text>
</comment>
<evidence type="ECO:0000256" key="3">
    <source>
        <dbReference type="ARBA" id="ARBA00023125"/>
    </source>
</evidence>
<keyword evidence="2" id="KW-0805">Transcription regulation</keyword>
<dbReference type="Pfam" id="PF03704">
    <property type="entry name" value="BTAD"/>
    <property type="match status" value="1"/>
</dbReference>
<feature type="region of interest" description="Disordered" evidence="7">
    <location>
        <begin position="249"/>
        <end position="278"/>
    </location>
</feature>
<dbReference type="SUPFAM" id="SSF46894">
    <property type="entry name" value="C-terminal effector domain of the bipartite response regulators"/>
    <property type="match status" value="1"/>
</dbReference>
<dbReference type="Proteomes" id="UP001597260">
    <property type="component" value="Unassembled WGS sequence"/>
</dbReference>
<comment type="similarity">
    <text evidence="1">Belongs to the AfsR/DnrI/RedD regulatory family.</text>
</comment>
<dbReference type="Gene3D" id="1.10.10.10">
    <property type="entry name" value="Winged helix-like DNA-binding domain superfamily/Winged helix DNA-binding domain"/>
    <property type="match status" value="1"/>
</dbReference>
<dbReference type="Pfam" id="PF00931">
    <property type="entry name" value="NB-ARC"/>
    <property type="match status" value="1"/>
</dbReference>
<reference evidence="10" key="1">
    <citation type="journal article" date="2019" name="Int. J. Syst. Evol. Microbiol.">
        <title>The Global Catalogue of Microorganisms (GCM) 10K type strain sequencing project: providing services to taxonomists for standard genome sequencing and annotation.</title>
        <authorList>
            <consortium name="The Broad Institute Genomics Platform"/>
            <consortium name="The Broad Institute Genome Sequencing Center for Infectious Disease"/>
            <person name="Wu L."/>
            <person name="Ma J."/>
        </authorList>
    </citation>
    <scope>NUCLEOTIDE SEQUENCE [LARGE SCALE GENOMIC DNA]</scope>
    <source>
        <strain evidence="10">JCM 31037</strain>
    </source>
</reference>
<dbReference type="SMART" id="SM01043">
    <property type="entry name" value="BTAD"/>
    <property type="match status" value="1"/>
</dbReference>
<keyword evidence="10" id="KW-1185">Reference proteome</keyword>
<dbReference type="Gene3D" id="3.40.50.300">
    <property type="entry name" value="P-loop containing nucleotide triphosphate hydrolases"/>
    <property type="match status" value="1"/>
</dbReference>
<keyword evidence="4" id="KW-0804">Transcription</keyword>
<evidence type="ECO:0000256" key="2">
    <source>
        <dbReference type="ARBA" id="ARBA00023015"/>
    </source>
</evidence>
<dbReference type="InterPro" id="IPR011990">
    <property type="entry name" value="TPR-like_helical_dom_sf"/>
</dbReference>
<dbReference type="InterPro" id="IPR001867">
    <property type="entry name" value="OmpR/PhoB-type_DNA-bd"/>
</dbReference>
<evidence type="ECO:0000256" key="4">
    <source>
        <dbReference type="ARBA" id="ARBA00023163"/>
    </source>
</evidence>
<dbReference type="CDD" id="cd15831">
    <property type="entry name" value="BTAD"/>
    <property type="match status" value="1"/>
</dbReference>
<dbReference type="PROSITE" id="PS51755">
    <property type="entry name" value="OMPR_PHOB"/>
    <property type="match status" value="1"/>
</dbReference>
<dbReference type="RefSeq" id="WP_377573571.1">
    <property type="nucleotide sequence ID" value="NZ_JBHTMP010000038.1"/>
</dbReference>
<dbReference type="PRINTS" id="PR00364">
    <property type="entry name" value="DISEASERSIST"/>
</dbReference>
<gene>
    <name evidence="9" type="ORF">ACFQ4H_22575</name>
</gene>
<organism evidence="9 10">
    <name type="scientific">Micromonospora sonneratiae</name>
    <dbReference type="NCBI Taxonomy" id="1184706"/>
    <lineage>
        <taxon>Bacteria</taxon>
        <taxon>Bacillati</taxon>
        <taxon>Actinomycetota</taxon>
        <taxon>Actinomycetes</taxon>
        <taxon>Micromonosporales</taxon>
        <taxon>Micromonosporaceae</taxon>
        <taxon>Micromonospora</taxon>
    </lineage>
</organism>
<evidence type="ECO:0000313" key="9">
    <source>
        <dbReference type="EMBL" id="MFD1323878.1"/>
    </source>
</evidence>
<dbReference type="SUPFAM" id="SSF48452">
    <property type="entry name" value="TPR-like"/>
    <property type="match status" value="3"/>
</dbReference>
<name>A0ABW3YJH7_9ACTN</name>
<dbReference type="PANTHER" id="PTHR35807:SF1">
    <property type="entry name" value="TRANSCRIPTIONAL REGULATOR REDD"/>
    <property type="match status" value="1"/>
</dbReference>
<dbReference type="Pfam" id="PF00486">
    <property type="entry name" value="Trans_reg_C"/>
    <property type="match status" value="1"/>
</dbReference>
<keyword evidence="5" id="KW-0802">TPR repeat</keyword>
<dbReference type="SUPFAM" id="SSF52540">
    <property type="entry name" value="P-loop containing nucleoside triphosphate hydrolases"/>
    <property type="match status" value="1"/>
</dbReference>
<feature type="DNA-binding region" description="OmpR/PhoB-type" evidence="6">
    <location>
        <begin position="1"/>
        <end position="96"/>
    </location>
</feature>
<accession>A0ABW3YJH7</accession>
<keyword evidence="3 6" id="KW-0238">DNA-binding</keyword>